<dbReference type="PANTHER" id="PTHR33747">
    <property type="entry name" value="UPF0225 PROTEIN SCO1677"/>
    <property type="match status" value="1"/>
</dbReference>
<gene>
    <name evidence="2" type="ORF">GCM10009682_60610</name>
</gene>
<dbReference type="RefSeq" id="WP_344139857.1">
    <property type="nucleotide sequence ID" value="NZ_BAAALT010000282.1"/>
</dbReference>
<dbReference type="SUPFAM" id="SSF54427">
    <property type="entry name" value="NTF2-like"/>
    <property type="match status" value="1"/>
</dbReference>
<proteinExistence type="predicted"/>
<dbReference type="InterPro" id="IPR048469">
    <property type="entry name" value="YchJ-like_M"/>
</dbReference>
<dbReference type="EMBL" id="BAAALT010000282">
    <property type="protein sequence ID" value="GAA1834104.1"/>
    <property type="molecule type" value="Genomic_DNA"/>
</dbReference>
<name>A0ABP4YXK7_9ACTN</name>
<dbReference type="PANTHER" id="PTHR33747:SF1">
    <property type="entry name" value="ADENYLATE CYCLASE-ASSOCIATED CAP C-TERMINAL DOMAIN-CONTAINING PROTEIN"/>
    <property type="match status" value="1"/>
</dbReference>
<dbReference type="Gene3D" id="3.10.450.50">
    <property type="match status" value="1"/>
</dbReference>
<accession>A0ABP4YXK7</accession>
<dbReference type="InterPro" id="IPR004027">
    <property type="entry name" value="SEC_C_motif"/>
</dbReference>
<dbReference type="Pfam" id="PF17775">
    <property type="entry name" value="YchJ_M-like"/>
    <property type="match status" value="1"/>
</dbReference>
<dbReference type="Proteomes" id="UP001500218">
    <property type="component" value="Unassembled WGS sequence"/>
</dbReference>
<feature type="domain" description="YchJ-like middle NTF2-like" evidence="1">
    <location>
        <begin position="28"/>
        <end position="120"/>
    </location>
</feature>
<protein>
    <submittedName>
        <fullName evidence="2">YchJ family metal-binding protein</fullName>
    </submittedName>
</protein>
<evidence type="ECO:0000313" key="3">
    <source>
        <dbReference type="Proteomes" id="UP001500218"/>
    </source>
</evidence>
<comment type="caution">
    <text evidence="2">The sequence shown here is derived from an EMBL/GenBank/DDBJ whole genome shotgun (WGS) entry which is preliminary data.</text>
</comment>
<sequence>MAGCPCGSGAGYDECCGRWHRAPGSAPTPEALMRSRYTAFALGNAGYLLRTWHPDTRPPTLDLTDGLRYTKLEVLASDGGTMFHTEGTVTFRAHYLDRAKPGVMEEHSRFVRDANTWLYVGPILHP</sequence>
<dbReference type="InterPro" id="IPR032710">
    <property type="entry name" value="NTF2-like_dom_sf"/>
</dbReference>
<organism evidence="2 3">
    <name type="scientific">Luedemannella flava</name>
    <dbReference type="NCBI Taxonomy" id="349316"/>
    <lineage>
        <taxon>Bacteria</taxon>
        <taxon>Bacillati</taxon>
        <taxon>Actinomycetota</taxon>
        <taxon>Actinomycetes</taxon>
        <taxon>Micromonosporales</taxon>
        <taxon>Micromonosporaceae</taxon>
        <taxon>Luedemannella</taxon>
    </lineage>
</organism>
<keyword evidence="3" id="KW-1185">Reference proteome</keyword>
<evidence type="ECO:0000313" key="2">
    <source>
        <dbReference type="EMBL" id="GAA1834104.1"/>
    </source>
</evidence>
<reference evidence="3" key="1">
    <citation type="journal article" date="2019" name="Int. J. Syst. Evol. Microbiol.">
        <title>The Global Catalogue of Microorganisms (GCM) 10K type strain sequencing project: providing services to taxonomists for standard genome sequencing and annotation.</title>
        <authorList>
            <consortium name="The Broad Institute Genomics Platform"/>
            <consortium name="The Broad Institute Genome Sequencing Center for Infectious Disease"/>
            <person name="Wu L."/>
            <person name="Ma J."/>
        </authorList>
    </citation>
    <scope>NUCLEOTIDE SEQUENCE [LARGE SCALE GENOMIC DNA]</scope>
    <source>
        <strain evidence="3">JCM 13250</strain>
    </source>
</reference>
<evidence type="ECO:0000259" key="1">
    <source>
        <dbReference type="Pfam" id="PF17775"/>
    </source>
</evidence>
<dbReference type="Pfam" id="PF02810">
    <property type="entry name" value="SEC-C"/>
    <property type="match status" value="1"/>
</dbReference>